<keyword evidence="7" id="KW-1185">Reference proteome</keyword>
<feature type="active site" description="Proton acceptor" evidence="4">
    <location>
        <position position="203"/>
    </location>
</feature>
<accession>A0A3A1WNF8</accession>
<dbReference type="SUPFAM" id="SSF52151">
    <property type="entry name" value="FabD/lysophospholipase-like"/>
    <property type="match status" value="1"/>
</dbReference>
<dbReference type="AlphaFoldDB" id="A0A3A1WNF8"/>
<proteinExistence type="predicted"/>
<dbReference type="GO" id="GO:0016042">
    <property type="term" value="P:lipid catabolic process"/>
    <property type="evidence" value="ECO:0007669"/>
    <property type="project" value="UniProtKB-UniRule"/>
</dbReference>
<protein>
    <submittedName>
        <fullName evidence="6">Patatin-like phospholipase family protein</fullName>
    </submittedName>
</protein>
<dbReference type="PANTHER" id="PTHR14226">
    <property type="entry name" value="NEUROPATHY TARGET ESTERASE/SWISS CHEESE D.MELANOGASTER"/>
    <property type="match status" value="1"/>
</dbReference>
<dbReference type="OrthoDB" id="9807112at2"/>
<dbReference type="InterPro" id="IPR050301">
    <property type="entry name" value="NTE"/>
</dbReference>
<feature type="short sequence motif" description="GXGXXG" evidence="4">
    <location>
        <begin position="23"/>
        <end position="28"/>
    </location>
</feature>
<dbReference type="Proteomes" id="UP000265750">
    <property type="component" value="Unassembled WGS sequence"/>
</dbReference>
<dbReference type="InterPro" id="IPR016035">
    <property type="entry name" value="Acyl_Trfase/lysoPLipase"/>
</dbReference>
<keyword evidence="3 4" id="KW-0443">Lipid metabolism</keyword>
<dbReference type="InterPro" id="IPR002641">
    <property type="entry name" value="PNPLA_dom"/>
</dbReference>
<evidence type="ECO:0000259" key="5">
    <source>
        <dbReference type="PROSITE" id="PS51635"/>
    </source>
</evidence>
<gene>
    <name evidence="6" type="ORF">D3218_07400</name>
</gene>
<keyword evidence="1 4" id="KW-0378">Hydrolase</keyword>
<name>A0A3A1WNF8_9HYPH</name>
<feature type="short sequence motif" description="GXSXG" evidence="4">
    <location>
        <begin position="51"/>
        <end position="55"/>
    </location>
</feature>
<feature type="short sequence motif" description="DGA/G" evidence="4">
    <location>
        <begin position="203"/>
        <end position="205"/>
    </location>
</feature>
<evidence type="ECO:0000256" key="1">
    <source>
        <dbReference type="ARBA" id="ARBA00022801"/>
    </source>
</evidence>
<reference evidence="7" key="1">
    <citation type="submission" date="2018-09" db="EMBL/GenBank/DDBJ databases">
        <authorList>
            <person name="Tuo L."/>
        </authorList>
    </citation>
    <scope>NUCLEOTIDE SEQUENCE [LARGE SCALE GENOMIC DNA]</scope>
    <source>
        <strain evidence="7">M2BS4Y-1</strain>
    </source>
</reference>
<organism evidence="6 7">
    <name type="scientific">Aureimonas flava</name>
    <dbReference type="NCBI Taxonomy" id="2320271"/>
    <lineage>
        <taxon>Bacteria</taxon>
        <taxon>Pseudomonadati</taxon>
        <taxon>Pseudomonadota</taxon>
        <taxon>Alphaproteobacteria</taxon>
        <taxon>Hyphomicrobiales</taxon>
        <taxon>Aurantimonadaceae</taxon>
        <taxon>Aureimonas</taxon>
    </lineage>
</organism>
<evidence type="ECO:0000313" key="6">
    <source>
        <dbReference type="EMBL" id="RIY02114.1"/>
    </source>
</evidence>
<comment type="caution">
    <text evidence="6">The sequence shown here is derived from an EMBL/GenBank/DDBJ whole genome shotgun (WGS) entry which is preliminary data.</text>
</comment>
<keyword evidence="2 4" id="KW-0442">Lipid degradation</keyword>
<dbReference type="Pfam" id="PF01734">
    <property type="entry name" value="Patatin"/>
    <property type="match status" value="1"/>
</dbReference>
<dbReference type="PROSITE" id="PS51635">
    <property type="entry name" value="PNPLA"/>
    <property type="match status" value="1"/>
</dbReference>
<feature type="domain" description="PNPLA" evidence="5">
    <location>
        <begin position="19"/>
        <end position="216"/>
    </location>
</feature>
<dbReference type="EMBL" id="QYRN01000003">
    <property type="protein sequence ID" value="RIY02114.1"/>
    <property type="molecule type" value="Genomic_DNA"/>
</dbReference>
<evidence type="ECO:0000256" key="4">
    <source>
        <dbReference type="PROSITE-ProRule" id="PRU01161"/>
    </source>
</evidence>
<evidence type="ECO:0000256" key="2">
    <source>
        <dbReference type="ARBA" id="ARBA00022963"/>
    </source>
</evidence>
<evidence type="ECO:0000256" key="3">
    <source>
        <dbReference type="ARBA" id="ARBA00023098"/>
    </source>
</evidence>
<dbReference type="Gene3D" id="3.40.1090.10">
    <property type="entry name" value="Cytosolic phospholipase A2 catalytic domain"/>
    <property type="match status" value="2"/>
</dbReference>
<feature type="active site" description="Nucleophile" evidence="4">
    <location>
        <position position="53"/>
    </location>
</feature>
<dbReference type="GO" id="GO:0016787">
    <property type="term" value="F:hydrolase activity"/>
    <property type="evidence" value="ECO:0007669"/>
    <property type="project" value="UniProtKB-UniRule"/>
</dbReference>
<sequence>MGGWEVRTEGSNGMSRICLALQGGGAHGAFTWGVLDRLLEDPTIEIAAVSGTSAGALNAASLSAGMASGGREGAREALHRLWETVSARSPLGVVESSLPFFPFPRSMVHQAIEQLRSFSQFVSPYSPTRPGGNPLRAVVEEAIDLPLLQSQTLIPTFVSATDVEAGSVRVFSGGELTADALLASACLPDVFRAVEIDGRHYWDGGYLGNPMLTPLFATDHGTADLLIVQVTPFVRPGVPDTAEEIMARVNEITFNTSLMRDLRMLTETKRLVRGEDLENPVLRHIASLRLHMISAGEELTRRGAVGKLDTRWSELTDLRDLGRAATELWLERHGADLGHRTSLPTEVEGLV</sequence>
<evidence type="ECO:0000313" key="7">
    <source>
        <dbReference type="Proteomes" id="UP000265750"/>
    </source>
</evidence>
<dbReference type="PANTHER" id="PTHR14226:SF78">
    <property type="entry name" value="SLR0060 PROTEIN"/>
    <property type="match status" value="1"/>
</dbReference>